<dbReference type="Proteomes" id="UP001595993">
    <property type="component" value="Unassembled WGS sequence"/>
</dbReference>
<reference evidence="2" key="1">
    <citation type="journal article" date="2019" name="Int. J. Syst. Evol. Microbiol.">
        <title>The Global Catalogue of Microorganisms (GCM) 10K type strain sequencing project: providing services to taxonomists for standard genome sequencing and annotation.</title>
        <authorList>
            <consortium name="The Broad Institute Genomics Platform"/>
            <consortium name="The Broad Institute Genome Sequencing Center for Infectious Disease"/>
            <person name="Wu L."/>
            <person name="Ma J."/>
        </authorList>
    </citation>
    <scope>NUCLEOTIDE SEQUENCE [LARGE SCALE GENOMIC DNA]</scope>
    <source>
        <strain evidence="2">CGMCC 4.7139</strain>
    </source>
</reference>
<organism evidence="1 2">
    <name type="scientific">Streptomyces maoxianensis</name>
    <dbReference type="NCBI Taxonomy" id="1459942"/>
    <lineage>
        <taxon>Bacteria</taxon>
        <taxon>Bacillati</taxon>
        <taxon>Actinomycetota</taxon>
        <taxon>Actinomycetes</taxon>
        <taxon>Kitasatosporales</taxon>
        <taxon>Streptomycetaceae</taxon>
        <taxon>Streptomyces</taxon>
    </lineage>
</organism>
<proteinExistence type="predicted"/>
<evidence type="ECO:0000313" key="1">
    <source>
        <dbReference type="EMBL" id="MFC4611278.1"/>
    </source>
</evidence>
<keyword evidence="2" id="KW-1185">Reference proteome</keyword>
<name>A0ABV9GCM1_9ACTN</name>
<gene>
    <name evidence="1" type="ORF">ACFO9E_26290</name>
</gene>
<dbReference type="RefSeq" id="WP_381200203.1">
    <property type="nucleotide sequence ID" value="NZ_JBHSFE010000022.1"/>
</dbReference>
<dbReference type="EMBL" id="JBHSFE010000022">
    <property type="protein sequence ID" value="MFC4611278.1"/>
    <property type="molecule type" value="Genomic_DNA"/>
</dbReference>
<protein>
    <submittedName>
        <fullName evidence="1">Uncharacterized protein</fullName>
    </submittedName>
</protein>
<accession>A0ABV9GCM1</accession>
<comment type="caution">
    <text evidence="1">The sequence shown here is derived from an EMBL/GenBank/DDBJ whole genome shotgun (WGS) entry which is preliminary data.</text>
</comment>
<sequence length="167" mass="17866">MSDSLLSRVAAIEEGRSRMSELVTAAAVIAPFISTAAASFTGAVVESAQTRIADSAVDRGQRFLARLLNRGADDPPQTPQETDAVAVIERLEGEDREILAAAVGKWLGEEGDLSAEALSRHIERAHETYHSGDTFHVTSHGEGAAAIGKVHTANFTYNPRPEREARS</sequence>
<evidence type="ECO:0000313" key="2">
    <source>
        <dbReference type="Proteomes" id="UP001595993"/>
    </source>
</evidence>